<dbReference type="InParanoid" id="A0A0V1B4M3"/>
<keyword evidence="2" id="KW-1185">Reference proteome</keyword>
<accession>A0A0V1B4M3</accession>
<sequence length="76" mass="8865">MNVKFWQSSNVDPICSKLLNFTVCARRFISLHKNGIELNFCPLKIDCNCNISNRIFVLEPRQTEAWHVKLLAEELD</sequence>
<gene>
    <name evidence="1" type="ORF">T01_8652</name>
</gene>
<evidence type="ECO:0000313" key="1">
    <source>
        <dbReference type="EMBL" id="KRY31548.1"/>
    </source>
</evidence>
<reference evidence="1 2" key="1">
    <citation type="submission" date="2015-01" db="EMBL/GenBank/DDBJ databases">
        <title>Evolution of Trichinella species and genotypes.</title>
        <authorList>
            <person name="Korhonen P.K."/>
            <person name="Edoardo P."/>
            <person name="Giuseppe L.R."/>
            <person name="Gasser R.B."/>
        </authorList>
    </citation>
    <scope>NUCLEOTIDE SEQUENCE [LARGE SCALE GENOMIC DNA]</scope>
    <source>
        <strain evidence="1">ISS3</strain>
    </source>
</reference>
<dbReference type="EMBL" id="JYDH01000116">
    <property type="protein sequence ID" value="KRY31548.1"/>
    <property type="molecule type" value="Genomic_DNA"/>
</dbReference>
<dbReference type="AlphaFoldDB" id="A0A0V1B4M3"/>
<organism evidence="1 2">
    <name type="scientific">Trichinella spiralis</name>
    <name type="common">Trichina worm</name>
    <dbReference type="NCBI Taxonomy" id="6334"/>
    <lineage>
        <taxon>Eukaryota</taxon>
        <taxon>Metazoa</taxon>
        <taxon>Ecdysozoa</taxon>
        <taxon>Nematoda</taxon>
        <taxon>Enoplea</taxon>
        <taxon>Dorylaimia</taxon>
        <taxon>Trichinellida</taxon>
        <taxon>Trichinellidae</taxon>
        <taxon>Trichinella</taxon>
    </lineage>
</organism>
<name>A0A0V1B4M3_TRISP</name>
<evidence type="ECO:0000313" key="2">
    <source>
        <dbReference type="Proteomes" id="UP000054776"/>
    </source>
</evidence>
<dbReference type="OrthoDB" id="10289947at2759"/>
<proteinExistence type="predicted"/>
<comment type="caution">
    <text evidence="1">The sequence shown here is derived from an EMBL/GenBank/DDBJ whole genome shotgun (WGS) entry which is preliminary data.</text>
</comment>
<protein>
    <submittedName>
        <fullName evidence="1">Uncharacterized protein</fullName>
    </submittedName>
</protein>
<dbReference type="Proteomes" id="UP000054776">
    <property type="component" value="Unassembled WGS sequence"/>
</dbReference>